<dbReference type="Proteomes" id="UP000014975">
    <property type="component" value="Unassembled WGS sequence"/>
</dbReference>
<evidence type="ECO:0000259" key="1">
    <source>
        <dbReference type="SMART" id="SM00507"/>
    </source>
</evidence>
<proteinExistence type="predicted"/>
<comment type="caution">
    <text evidence="2">The sequence shown here is derived from an EMBL/GenBank/DDBJ whole genome shotgun (WGS) entry which is preliminary data.</text>
</comment>
<dbReference type="InterPro" id="IPR003615">
    <property type="entry name" value="HNH_nuc"/>
</dbReference>
<protein>
    <submittedName>
        <fullName evidence="2">HNH nuclease</fullName>
    </submittedName>
</protein>
<accession>S7T5J5</accession>
<dbReference type="STRING" id="1121439.dsat_0629"/>
<dbReference type="OrthoDB" id="9790459at2"/>
<reference evidence="2 3" key="1">
    <citation type="journal article" date="2013" name="Genome Announc.">
        <title>Draft genome sequences for three mercury-methylating, sulfate-reducing bacteria.</title>
        <authorList>
            <person name="Brown S.D."/>
            <person name="Hurt R.A.Jr."/>
            <person name="Gilmour C.C."/>
            <person name="Elias D.A."/>
        </authorList>
    </citation>
    <scope>NUCLEOTIDE SEQUENCE [LARGE SCALE GENOMIC DNA]</scope>
    <source>
        <strain evidence="2 3">DSM 16529</strain>
    </source>
</reference>
<organism evidence="2 3">
    <name type="scientific">Alkalidesulfovibrio alkalitolerans DSM 16529</name>
    <dbReference type="NCBI Taxonomy" id="1121439"/>
    <lineage>
        <taxon>Bacteria</taxon>
        <taxon>Pseudomonadati</taxon>
        <taxon>Thermodesulfobacteriota</taxon>
        <taxon>Desulfovibrionia</taxon>
        <taxon>Desulfovibrionales</taxon>
        <taxon>Desulfovibrionaceae</taxon>
        <taxon>Alkalidesulfovibrio</taxon>
    </lineage>
</organism>
<dbReference type="SMART" id="SM00507">
    <property type="entry name" value="HNHc"/>
    <property type="match status" value="1"/>
</dbReference>
<name>S7T5J5_9BACT</name>
<sequence>MNLPDYLRCVEIKELLLKMGIHSIPDLKPVVFEREVSSTKTVEIQNPQLAFAEKLKLEAVALDQVDVAIGKDGIIEVNGIKACAYIKKQKQGVNRYNKTSTYRYHLCKCQTIEGMIASGRKDRYVSTTRSDGTFPVIDQSVYPACEIEVTLELCKNCKILLESKGMMPKPYSLKVFFDRFQPEIPSKIRKTEQVIVKEPYAPNHREIADRYKEQANFICQICGVDGSSKRFCIHLHHKDGDGNNNNNSNLSVLCTDCHSKQPHHPHMLKNPTFVMQIQEIKILRREQGIPQLG</sequence>
<keyword evidence="3" id="KW-1185">Reference proteome</keyword>
<evidence type="ECO:0000313" key="3">
    <source>
        <dbReference type="Proteomes" id="UP000014975"/>
    </source>
</evidence>
<dbReference type="EMBL" id="ATHI01000027">
    <property type="protein sequence ID" value="EPR32277.1"/>
    <property type="molecule type" value="Genomic_DNA"/>
</dbReference>
<dbReference type="RefSeq" id="WP_020887326.1">
    <property type="nucleotide sequence ID" value="NZ_ATHI01000027.1"/>
</dbReference>
<feature type="domain" description="HNH nuclease" evidence="1">
    <location>
        <begin position="206"/>
        <end position="259"/>
    </location>
</feature>
<dbReference type="eggNOG" id="COG1403">
    <property type="taxonomic scope" value="Bacteria"/>
</dbReference>
<dbReference type="AlphaFoldDB" id="S7T5J5"/>
<evidence type="ECO:0000313" key="2">
    <source>
        <dbReference type="EMBL" id="EPR32277.1"/>
    </source>
</evidence>
<gene>
    <name evidence="2" type="ORF">dsat_0629</name>
</gene>